<gene>
    <name evidence="5" type="ORF">IWA51_04120</name>
</gene>
<dbReference type="REBASE" id="493012">
    <property type="entry name" value="M.TspC2812ORF4120P"/>
</dbReference>
<dbReference type="PROSITE" id="PS00092">
    <property type="entry name" value="N6_MTASE"/>
    <property type="match status" value="1"/>
</dbReference>
<evidence type="ECO:0000256" key="1">
    <source>
        <dbReference type="ARBA" id="ARBA00006594"/>
    </source>
</evidence>
<protein>
    <submittedName>
        <fullName evidence="5">DNA methylase</fullName>
    </submittedName>
</protein>
<evidence type="ECO:0000313" key="5">
    <source>
        <dbReference type="EMBL" id="QQA01802.1"/>
    </source>
</evidence>
<dbReference type="RefSeq" id="WP_198443341.1">
    <property type="nucleotide sequence ID" value="NZ_CBCSHE010000002.1"/>
</dbReference>
<dbReference type="GO" id="GO:0003677">
    <property type="term" value="F:DNA binding"/>
    <property type="evidence" value="ECO:0007669"/>
    <property type="project" value="InterPro"/>
</dbReference>
<dbReference type="EMBL" id="CP064936">
    <property type="protein sequence ID" value="QQA01802.1"/>
    <property type="molecule type" value="Genomic_DNA"/>
</dbReference>
<reference evidence="5 6" key="1">
    <citation type="submission" date="2020-11" db="EMBL/GenBank/DDBJ databases">
        <title>Treponema Peruensis nv. sp., first commensal Treponema isolated from human feces.</title>
        <authorList>
            <person name="Belkhou C."/>
            <person name="Raes J."/>
        </authorList>
    </citation>
    <scope>NUCLEOTIDE SEQUENCE [LARGE SCALE GENOMIC DNA]</scope>
    <source>
        <strain evidence="5 6">RCC2812</strain>
    </source>
</reference>
<dbReference type="Proteomes" id="UP000595224">
    <property type="component" value="Chromosome"/>
</dbReference>
<feature type="domain" description="DNA methylase N-4/N-6" evidence="4">
    <location>
        <begin position="87"/>
        <end position="172"/>
    </location>
</feature>
<sequence>MSSLFTDEDLTNLEINNTDNTPVTVLGKSFANDNERRQYFREELRKKLPELKRLEGYPIGEDDDIINLSDPPYYTACPNPWLKDFVAEWEKEKESPEFKKLRKNDFEVKDPYASDVSEGKNNPIYNAHSYHTKVPHPAIMRYILHYTQPGDIVLDGFAGTGMTGVAAQMCGKCDIDLKNKIENEFENLEYKKPVWGARHAVLGDLSPIASFIAYNYNTPVNAKRFELEAKKILAEVEKECGWMYETRHTDGSIGKINYVVWSDVFICPDCGGEIVFYDAAVDMSIPKVKEEFSCPNCGAKHTKKQVSKAMQTVFDKATNKTIQQSKTVPVLIQYVDKKGKRHEKKPDEFDFDLIKKIENSDIPYWYPKDEMCEGREAHRNDKDGITNVHQFYTKRNLWILSSIRDRINDKNKVLNVFDSIDTFLTSKLVRYNQGKRGNGNLAGTLYVPSLIAESNVFKLFVGKLNDFIKAYEKLGAKNLTLISSAENFNISDNSIDYIFTDPPFGANINYSELNFIQEAWLKVKTNNKEEAIESGSQNKGLFEYQNIMQKCFAEFYRVLKPGHWITIEFSNTAASVWNSIQLGLNRVGFVIANVSSLDKQQGSFKAVTTPTAVKQDLVISCYKPSETFTKQFMIQDSRANTWSFVSEHLEHLPIPAVKDERTTSVIERSPKVLYDRLITYFFMRGLPVPLDAADFQEGLRNRYIQEDGMIFTSAQLNQYHELKKKHNITDQPSLFVSIIESENDAIQWIKEKLEAGPLKYQDIQPDYRKAYTINRKGEVEVELKDVLEENFIQESDGSWRIPDMNEQKDRDALRTKALLKIWEDYCAQVESGKVKKLKDVRLEAVKAGFKDSYQKKDFKRIVTIGDKIPENLLTEDETLLNYYDIASSKV</sequence>
<keyword evidence="6" id="KW-1185">Reference proteome</keyword>
<evidence type="ECO:0000256" key="2">
    <source>
        <dbReference type="ARBA" id="ARBA00022603"/>
    </source>
</evidence>
<keyword evidence="3" id="KW-0808">Transferase</keyword>
<dbReference type="InterPro" id="IPR029063">
    <property type="entry name" value="SAM-dependent_MTases_sf"/>
</dbReference>
<dbReference type="InterPro" id="IPR002052">
    <property type="entry name" value="DNA_methylase_N6_adenine_CS"/>
</dbReference>
<dbReference type="Gene3D" id="3.40.50.150">
    <property type="entry name" value="Vaccinia Virus protein VP39"/>
    <property type="match status" value="2"/>
</dbReference>
<accession>A0A7T3REY5</accession>
<organism evidence="5 6">
    <name type="scientific">Treponema peruense</name>
    <dbReference type="NCBI Taxonomy" id="2787628"/>
    <lineage>
        <taxon>Bacteria</taxon>
        <taxon>Pseudomonadati</taxon>
        <taxon>Spirochaetota</taxon>
        <taxon>Spirochaetia</taxon>
        <taxon>Spirochaetales</taxon>
        <taxon>Treponemataceae</taxon>
        <taxon>Treponema</taxon>
    </lineage>
</organism>
<dbReference type="SUPFAM" id="SSF53335">
    <property type="entry name" value="S-adenosyl-L-methionine-dependent methyltransferases"/>
    <property type="match status" value="2"/>
</dbReference>
<dbReference type="GO" id="GO:0032259">
    <property type="term" value="P:methylation"/>
    <property type="evidence" value="ECO:0007669"/>
    <property type="project" value="UniProtKB-KW"/>
</dbReference>
<keyword evidence="2 5" id="KW-0489">Methyltransferase</keyword>
<evidence type="ECO:0000313" key="6">
    <source>
        <dbReference type="Proteomes" id="UP000595224"/>
    </source>
</evidence>
<dbReference type="Pfam" id="PF01555">
    <property type="entry name" value="N6_N4_Mtase"/>
    <property type="match status" value="1"/>
</dbReference>
<name>A0A7T3REY5_9SPIR</name>
<proteinExistence type="inferred from homology"/>
<dbReference type="GO" id="GO:0008170">
    <property type="term" value="F:N-methyltransferase activity"/>
    <property type="evidence" value="ECO:0007669"/>
    <property type="project" value="InterPro"/>
</dbReference>
<comment type="similarity">
    <text evidence="1">Belongs to the N(4)/N(6)-methyltransferase family.</text>
</comment>
<evidence type="ECO:0000256" key="3">
    <source>
        <dbReference type="ARBA" id="ARBA00022679"/>
    </source>
</evidence>
<dbReference type="InterPro" id="IPR002941">
    <property type="entry name" value="DNA_methylase_N4/N6"/>
</dbReference>
<evidence type="ECO:0000259" key="4">
    <source>
        <dbReference type="Pfam" id="PF01555"/>
    </source>
</evidence>
<dbReference type="KEGG" id="tper:IWA51_04120"/>
<dbReference type="AlphaFoldDB" id="A0A7T3REY5"/>